<name>A0ABP0G9C1_CLALP</name>
<evidence type="ECO:0000256" key="1">
    <source>
        <dbReference type="SAM" id="MobiDB-lite"/>
    </source>
</evidence>
<proteinExistence type="predicted"/>
<feature type="compositionally biased region" description="Polar residues" evidence="1">
    <location>
        <begin position="25"/>
        <end position="43"/>
    </location>
</feature>
<dbReference type="EMBL" id="CAWYQH010000108">
    <property type="protein sequence ID" value="CAK8688402.1"/>
    <property type="molecule type" value="Genomic_DNA"/>
</dbReference>
<sequence length="333" mass="36921">MPSGPIDIPRGFPVTPHLSSGPRFSGTSRTQPAASYPSSQVSGKSPKKEPVHLPCTSANPEFADLPAQNPGVQGGHLRPETSYPTPRHKGIRQRLPGFSMAAYYCGNDVHILPSLRNSRLSRNSQMLPQISVAPALKHNRFHQKQRFAMNNHPHTPQPVSVKRVEVSLHEVQTKPNARNAAASPDEIENFPMTPKFEIKNATAAGAGKDVVNLPLKSIDLNKGLNAASAIKRRTRESARKRVATLEESLASKNDTNVLSLSHLPLKEAYLKPDSVTSKEQASKQQQDKTIRILKWLKELRYLDEKTVQRARLEVERTHFQLPEIKESALSAFV</sequence>
<feature type="region of interest" description="Disordered" evidence="1">
    <location>
        <begin position="1"/>
        <end position="88"/>
    </location>
</feature>
<evidence type="ECO:0000313" key="3">
    <source>
        <dbReference type="Proteomes" id="UP001642483"/>
    </source>
</evidence>
<organism evidence="2 3">
    <name type="scientific">Clavelina lepadiformis</name>
    <name type="common">Light-bulb sea squirt</name>
    <name type="synonym">Ascidia lepadiformis</name>
    <dbReference type="NCBI Taxonomy" id="159417"/>
    <lineage>
        <taxon>Eukaryota</taxon>
        <taxon>Metazoa</taxon>
        <taxon>Chordata</taxon>
        <taxon>Tunicata</taxon>
        <taxon>Ascidiacea</taxon>
        <taxon>Aplousobranchia</taxon>
        <taxon>Clavelinidae</taxon>
        <taxon>Clavelina</taxon>
    </lineage>
</organism>
<dbReference type="Proteomes" id="UP001642483">
    <property type="component" value="Unassembled WGS sequence"/>
</dbReference>
<reference evidence="2 3" key="1">
    <citation type="submission" date="2024-02" db="EMBL/GenBank/DDBJ databases">
        <authorList>
            <person name="Daric V."/>
            <person name="Darras S."/>
        </authorList>
    </citation>
    <scope>NUCLEOTIDE SEQUENCE [LARGE SCALE GENOMIC DNA]</scope>
</reference>
<protein>
    <submittedName>
        <fullName evidence="2">Uncharacterized protein</fullName>
    </submittedName>
</protein>
<keyword evidence="3" id="KW-1185">Reference proteome</keyword>
<comment type="caution">
    <text evidence="2">The sequence shown here is derived from an EMBL/GenBank/DDBJ whole genome shotgun (WGS) entry which is preliminary data.</text>
</comment>
<gene>
    <name evidence="2" type="ORF">CVLEPA_LOCUS20424</name>
</gene>
<accession>A0ABP0G9C1</accession>
<evidence type="ECO:0000313" key="2">
    <source>
        <dbReference type="EMBL" id="CAK8688402.1"/>
    </source>
</evidence>